<sequence>MKPQPPELVGEYFTIYDSALQGRTLSVSGPWNSAVEAALTEFDVDSVSLNYALGYSERSLDFLHSGLNIRKLSILSRTTVDISPVYRLASTLQYLSIEVSTRSRLDLALLPQIQTIRVDWSLIKDSVAQVEDLRIAVISRYAGEDLRPIGMHLGLVSLELDNIPKIRTLSGIEFLPSLSSLGIYGARTFTDMSQLRELAPNLIKEIQIESCKSVGSLEALQACQGLEFLNIGNLGPIDSLTPLRTLKLLKRLYAYESTMIIDGDLSPLADLPHLRQLKMMNRKSYTPSVAKIMEVLGASE</sequence>
<organism evidence="1 2">
    <name type="scientific">Subtercola vilae</name>
    <dbReference type="NCBI Taxonomy" id="2056433"/>
    <lineage>
        <taxon>Bacteria</taxon>
        <taxon>Bacillati</taxon>
        <taxon>Actinomycetota</taxon>
        <taxon>Actinomycetes</taxon>
        <taxon>Micrococcales</taxon>
        <taxon>Microbacteriaceae</taxon>
        <taxon>Subtercola</taxon>
    </lineage>
</organism>
<dbReference type="SUPFAM" id="SSF52058">
    <property type="entry name" value="L domain-like"/>
    <property type="match status" value="1"/>
</dbReference>
<comment type="caution">
    <text evidence="1">The sequence shown here is derived from an EMBL/GenBank/DDBJ whole genome shotgun (WGS) entry which is preliminary data.</text>
</comment>
<dbReference type="Proteomes" id="UP000306192">
    <property type="component" value="Unassembled WGS sequence"/>
</dbReference>
<dbReference type="EMBL" id="QYRT01000074">
    <property type="protein sequence ID" value="TIH27368.1"/>
    <property type="molecule type" value="Genomic_DNA"/>
</dbReference>
<evidence type="ECO:0000313" key="2">
    <source>
        <dbReference type="Proteomes" id="UP000306192"/>
    </source>
</evidence>
<evidence type="ECO:0008006" key="3">
    <source>
        <dbReference type="Google" id="ProtNLM"/>
    </source>
</evidence>
<accession>A0A4T2BE97</accession>
<dbReference type="RefSeq" id="WP_136643792.1">
    <property type="nucleotide sequence ID" value="NZ_QYRT01000074.1"/>
</dbReference>
<keyword evidence="2" id="KW-1185">Reference proteome</keyword>
<dbReference type="OrthoDB" id="4085246at2"/>
<dbReference type="AlphaFoldDB" id="A0A4T2BE97"/>
<protein>
    <recommendedName>
        <fullName evidence="3">Leucine-rich repeat domain-containing protein</fullName>
    </recommendedName>
</protein>
<proteinExistence type="predicted"/>
<dbReference type="InterPro" id="IPR032675">
    <property type="entry name" value="LRR_dom_sf"/>
</dbReference>
<reference evidence="1 2" key="1">
    <citation type="journal article" date="2019" name="Microorganisms">
        <title>Systematic Affiliation and Genome Analysis of Subtercola vilae DB165(T) with Particular Emphasis on Cold Adaptation of an Isolate from a High-Altitude Cold Volcano Lake.</title>
        <authorList>
            <person name="Villalobos A.S."/>
            <person name="Wiese J."/>
            <person name="Imhoff J.F."/>
            <person name="Dorador C."/>
            <person name="Keller A."/>
            <person name="Hentschel U."/>
        </authorList>
    </citation>
    <scope>NUCLEOTIDE SEQUENCE [LARGE SCALE GENOMIC DNA]</scope>
    <source>
        <strain evidence="1 2">DB165</strain>
    </source>
</reference>
<name>A0A4T2BE97_9MICO</name>
<gene>
    <name evidence="1" type="ORF">D4765_18565</name>
</gene>
<evidence type="ECO:0000313" key="1">
    <source>
        <dbReference type="EMBL" id="TIH27368.1"/>
    </source>
</evidence>
<dbReference type="Gene3D" id="3.80.10.10">
    <property type="entry name" value="Ribonuclease Inhibitor"/>
    <property type="match status" value="1"/>
</dbReference>